<sequence>MSGANDLESGRTGDLRRVKRLFSSILLFQLVQTLPLPLISCSQF</sequence>
<dbReference type="AlphaFoldDB" id="A0A8T0PJ29"/>
<keyword evidence="1" id="KW-0812">Transmembrane</keyword>
<accession>A0A8T0PJ29</accession>
<dbReference type="Proteomes" id="UP000823388">
    <property type="component" value="Chromosome 8K"/>
</dbReference>
<reference evidence="2" key="1">
    <citation type="submission" date="2020-05" db="EMBL/GenBank/DDBJ databases">
        <title>WGS assembly of Panicum virgatum.</title>
        <authorList>
            <person name="Lovell J.T."/>
            <person name="Jenkins J."/>
            <person name="Shu S."/>
            <person name="Juenger T.E."/>
            <person name="Schmutz J."/>
        </authorList>
    </citation>
    <scope>NUCLEOTIDE SEQUENCE</scope>
    <source>
        <strain evidence="2">AP13</strain>
    </source>
</reference>
<proteinExistence type="predicted"/>
<feature type="transmembrane region" description="Helical" evidence="1">
    <location>
        <begin position="21"/>
        <end position="39"/>
    </location>
</feature>
<keyword evidence="3" id="KW-1185">Reference proteome</keyword>
<protein>
    <submittedName>
        <fullName evidence="2">Uncharacterized protein</fullName>
    </submittedName>
</protein>
<evidence type="ECO:0000313" key="3">
    <source>
        <dbReference type="Proteomes" id="UP000823388"/>
    </source>
</evidence>
<name>A0A8T0PJ29_PANVG</name>
<gene>
    <name evidence="2" type="ORF">PVAP13_8KG073600</name>
</gene>
<keyword evidence="1" id="KW-1133">Transmembrane helix</keyword>
<dbReference type="EMBL" id="CM029051">
    <property type="protein sequence ID" value="KAG2560192.1"/>
    <property type="molecule type" value="Genomic_DNA"/>
</dbReference>
<organism evidence="2 3">
    <name type="scientific">Panicum virgatum</name>
    <name type="common">Blackwell switchgrass</name>
    <dbReference type="NCBI Taxonomy" id="38727"/>
    <lineage>
        <taxon>Eukaryota</taxon>
        <taxon>Viridiplantae</taxon>
        <taxon>Streptophyta</taxon>
        <taxon>Embryophyta</taxon>
        <taxon>Tracheophyta</taxon>
        <taxon>Spermatophyta</taxon>
        <taxon>Magnoliopsida</taxon>
        <taxon>Liliopsida</taxon>
        <taxon>Poales</taxon>
        <taxon>Poaceae</taxon>
        <taxon>PACMAD clade</taxon>
        <taxon>Panicoideae</taxon>
        <taxon>Panicodae</taxon>
        <taxon>Paniceae</taxon>
        <taxon>Panicinae</taxon>
        <taxon>Panicum</taxon>
        <taxon>Panicum sect. Hiantes</taxon>
    </lineage>
</organism>
<comment type="caution">
    <text evidence="2">The sequence shown here is derived from an EMBL/GenBank/DDBJ whole genome shotgun (WGS) entry which is preliminary data.</text>
</comment>
<evidence type="ECO:0000256" key="1">
    <source>
        <dbReference type="SAM" id="Phobius"/>
    </source>
</evidence>
<evidence type="ECO:0000313" key="2">
    <source>
        <dbReference type="EMBL" id="KAG2560192.1"/>
    </source>
</evidence>
<keyword evidence="1" id="KW-0472">Membrane</keyword>